<dbReference type="EMBL" id="QBLH01002806">
    <property type="protein sequence ID" value="TGZ46828.1"/>
    <property type="molecule type" value="Genomic_DNA"/>
</dbReference>
<evidence type="ECO:0000313" key="2">
    <source>
        <dbReference type="Proteomes" id="UP000310200"/>
    </source>
</evidence>
<accession>A0A4S2KGR3</accession>
<dbReference type="AlphaFoldDB" id="A0A4S2KGR3"/>
<name>A0A4S2KGR3_9HYME</name>
<sequence length="156" mass="16924">MKYPLINTPNCTDPSLQPPPGLHVHRVYSFSVLNVRLTRPPSAERTMRHSAVNQLAGTARGCRPRIYMAGAFTRRPCLNICCQFLPVSGSFSSGLSYRSGAPPAAAPPPLVTRVVASFDRSTATEVEASNCESSRLVNVIVITHVHPTILVLDVSR</sequence>
<proteinExistence type="predicted"/>
<dbReference type="Proteomes" id="UP000310200">
    <property type="component" value="Unassembled WGS sequence"/>
</dbReference>
<reference evidence="1 2" key="1">
    <citation type="journal article" date="2019" name="Philos. Trans. R. Soc. Lond., B, Biol. Sci.">
        <title>Ant behaviour and brain gene expression of defending hosts depend on the ecological success of the intruding social parasite.</title>
        <authorList>
            <person name="Kaur R."/>
            <person name="Stoldt M."/>
            <person name="Jongepier E."/>
            <person name="Feldmeyer B."/>
            <person name="Menzel F."/>
            <person name="Bornberg-Bauer E."/>
            <person name="Foitzik S."/>
        </authorList>
    </citation>
    <scope>NUCLEOTIDE SEQUENCE [LARGE SCALE GENOMIC DNA]</scope>
    <source>
        <tissue evidence="1">Whole body</tissue>
    </source>
</reference>
<gene>
    <name evidence="1" type="ORF">DBV15_02568</name>
</gene>
<protein>
    <submittedName>
        <fullName evidence="1">Uncharacterized protein</fullName>
    </submittedName>
</protein>
<comment type="caution">
    <text evidence="1">The sequence shown here is derived from an EMBL/GenBank/DDBJ whole genome shotgun (WGS) entry which is preliminary data.</text>
</comment>
<organism evidence="1 2">
    <name type="scientific">Temnothorax longispinosus</name>
    <dbReference type="NCBI Taxonomy" id="300112"/>
    <lineage>
        <taxon>Eukaryota</taxon>
        <taxon>Metazoa</taxon>
        <taxon>Ecdysozoa</taxon>
        <taxon>Arthropoda</taxon>
        <taxon>Hexapoda</taxon>
        <taxon>Insecta</taxon>
        <taxon>Pterygota</taxon>
        <taxon>Neoptera</taxon>
        <taxon>Endopterygota</taxon>
        <taxon>Hymenoptera</taxon>
        <taxon>Apocrita</taxon>
        <taxon>Aculeata</taxon>
        <taxon>Formicoidea</taxon>
        <taxon>Formicidae</taxon>
        <taxon>Myrmicinae</taxon>
        <taxon>Temnothorax</taxon>
    </lineage>
</organism>
<evidence type="ECO:0000313" key="1">
    <source>
        <dbReference type="EMBL" id="TGZ46828.1"/>
    </source>
</evidence>
<keyword evidence="2" id="KW-1185">Reference proteome</keyword>